<dbReference type="InterPro" id="IPR052548">
    <property type="entry name" value="Type_VII_TA_antitoxin"/>
</dbReference>
<dbReference type="InterPro" id="IPR043519">
    <property type="entry name" value="NT_sf"/>
</dbReference>
<protein>
    <recommendedName>
        <fullName evidence="1">Polymerase beta nucleotidyltransferase domain-containing protein</fullName>
    </recommendedName>
</protein>
<comment type="caution">
    <text evidence="2">The sequence shown here is derived from an EMBL/GenBank/DDBJ whole genome shotgun (WGS) entry which is preliminary data.</text>
</comment>
<evidence type="ECO:0000259" key="1">
    <source>
        <dbReference type="Pfam" id="PF18765"/>
    </source>
</evidence>
<dbReference type="Pfam" id="PF18765">
    <property type="entry name" value="Polbeta"/>
    <property type="match status" value="1"/>
</dbReference>
<proteinExistence type="predicted"/>
<dbReference type="PANTHER" id="PTHR33933">
    <property type="entry name" value="NUCLEOTIDYLTRANSFERASE"/>
    <property type="match status" value="1"/>
</dbReference>
<dbReference type="Gene3D" id="3.30.460.10">
    <property type="entry name" value="Beta Polymerase, domain 2"/>
    <property type="match status" value="1"/>
</dbReference>
<accession>A0A0F9K2N5</accession>
<organism evidence="2">
    <name type="scientific">marine sediment metagenome</name>
    <dbReference type="NCBI Taxonomy" id="412755"/>
    <lineage>
        <taxon>unclassified sequences</taxon>
        <taxon>metagenomes</taxon>
        <taxon>ecological metagenomes</taxon>
    </lineage>
</organism>
<dbReference type="EMBL" id="LAZR01016212">
    <property type="protein sequence ID" value="KKM05473.1"/>
    <property type="molecule type" value="Genomic_DNA"/>
</dbReference>
<dbReference type="AlphaFoldDB" id="A0A0F9K2N5"/>
<feature type="non-terminal residue" evidence="2">
    <location>
        <position position="1"/>
    </location>
</feature>
<dbReference type="SUPFAM" id="SSF81301">
    <property type="entry name" value="Nucleotidyltransferase"/>
    <property type="match status" value="1"/>
</dbReference>
<name>A0A0F9K2N5_9ZZZZ</name>
<evidence type="ECO:0000313" key="2">
    <source>
        <dbReference type="EMBL" id="KKM05473.1"/>
    </source>
</evidence>
<dbReference type="InterPro" id="IPR041633">
    <property type="entry name" value="Polbeta"/>
</dbReference>
<sequence length="142" mass="16855">EDLLSIILFGSVARGKWNNESDIDLFIIFTNKSSLRTTINNRLTKIISGYERKSKLRNSKGDRLFSTIQDISLVLEDLHTFRTVFYDIAMDGIILFDRNQTGFHFLKKIKKRIEEKGLRRIFIKENDYYWKRNVKFGEIIEL</sequence>
<dbReference type="CDD" id="cd05403">
    <property type="entry name" value="NT_KNTase_like"/>
    <property type="match status" value="1"/>
</dbReference>
<reference evidence="2" key="1">
    <citation type="journal article" date="2015" name="Nature">
        <title>Complex archaea that bridge the gap between prokaryotes and eukaryotes.</title>
        <authorList>
            <person name="Spang A."/>
            <person name="Saw J.H."/>
            <person name="Jorgensen S.L."/>
            <person name="Zaremba-Niedzwiedzka K."/>
            <person name="Martijn J."/>
            <person name="Lind A.E."/>
            <person name="van Eijk R."/>
            <person name="Schleper C."/>
            <person name="Guy L."/>
            <person name="Ettema T.J."/>
        </authorList>
    </citation>
    <scope>NUCLEOTIDE SEQUENCE</scope>
</reference>
<gene>
    <name evidence="2" type="ORF">LCGC14_1753740</name>
</gene>
<dbReference type="PANTHER" id="PTHR33933:SF1">
    <property type="entry name" value="PROTEIN ADENYLYLTRANSFERASE MNTA-RELATED"/>
    <property type="match status" value="1"/>
</dbReference>
<feature type="domain" description="Polymerase beta nucleotidyltransferase" evidence="1">
    <location>
        <begin position="3"/>
        <end position="100"/>
    </location>
</feature>